<sequence>MFRLAQFVKDHTTKRGSLGIVYYAGHCDQAESTNRPGFTEWRAKKNGGPTLDWYNVQPALYLAKGDIVLILDCCHAMNRTRQKIQGKMEILAACGFGAIVPGPGKHSFTSALMRQLRAHLRKDTVITIKWLSVHLWDEETRPDPTQSPAYFQLGDQPSIVLKRLTSPPTGFTNKRDLPSSFMLLKVSLADDPSGLQIATWLSSFRPKMVQKVDIEALILKARTLENIKDYSHIFPGSILGKLSQTAQAEILTSIRGLSRVMASTATLAKETVSEVVGPNVQQKAIKDIERKIYQVVDVVQSNILLDNAIQPGEATQDEVMIAIEAKSVLELRQQVLETLSLQEPTELSRVLIQFIPQPMPRDSRFRLGMMKVNPIILQSFPYIPQEGAISPSQPDPITLDRFRRMTSLLSHKEQTSKYVLRCLGYLKEPLAKQISLVFEVPGPPILPSQSLPPIPTTHTLHDLYQYAKHVPLGIRFEISHALTSAVQGLHRVGWVHRELQSRNVLFFDFSTTKSPMPYVFGFEYSRPHEAESELLADFSPWNNAYRHPQRWGKPGASFTKGHDVYSLGVILFEIAAWKSISKLSCTKSNASQRVDSDSVKKEILALMAGDRLAHSVGGQLIGVIERCLSFEEEAAKNEEGELEGYRRFRAEVVEPLRRLVDVGV</sequence>
<comment type="caution">
    <text evidence="2">The sequence shown here is derived from an EMBL/GenBank/DDBJ whole genome shotgun (WGS) entry which is preliminary data.</text>
</comment>
<dbReference type="GO" id="GO:0005524">
    <property type="term" value="F:ATP binding"/>
    <property type="evidence" value="ECO:0007669"/>
    <property type="project" value="InterPro"/>
</dbReference>
<dbReference type="PANTHER" id="PTHR37542:SF3">
    <property type="entry name" value="PRION-INHIBITION AND PROPAGATION HELO DOMAIN-CONTAINING PROTEIN"/>
    <property type="match status" value="1"/>
</dbReference>
<feature type="domain" description="Protein kinase" evidence="1">
    <location>
        <begin position="305"/>
        <end position="648"/>
    </location>
</feature>
<dbReference type="InterPro" id="IPR000719">
    <property type="entry name" value="Prot_kinase_dom"/>
</dbReference>
<evidence type="ECO:0000313" key="3">
    <source>
        <dbReference type="Proteomes" id="UP001301958"/>
    </source>
</evidence>
<dbReference type="InterPro" id="IPR011009">
    <property type="entry name" value="Kinase-like_dom_sf"/>
</dbReference>
<dbReference type="SUPFAM" id="SSF56112">
    <property type="entry name" value="Protein kinase-like (PK-like)"/>
    <property type="match status" value="1"/>
</dbReference>
<reference evidence="2" key="2">
    <citation type="submission" date="2023-05" db="EMBL/GenBank/DDBJ databases">
        <authorList>
            <consortium name="Lawrence Berkeley National Laboratory"/>
            <person name="Steindorff A."/>
            <person name="Hensen N."/>
            <person name="Bonometti L."/>
            <person name="Westerberg I."/>
            <person name="Brannstrom I.O."/>
            <person name="Guillou S."/>
            <person name="Cros-Aarteil S."/>
            <person name="Calhoun S."/>
            <person name="Haridas S."/>
            <person name="Kuo A."/>
            <person name="Mondo S."/>
            <person name="Pangilinan J."/>
            <person name="Riley R."/>
            <person name="Labutti K."/>
            <person name="Andreopoulos B."/>
            <person name="Lipzen A."/>
            <person name="Chen C."/>
            <person name="Yanf M."/>
            <person name="Daum C."/>
            <person name="Ng V."/>
            <person name="Clum A."/>
            <person name="Ohm R."/>
            <person name="Martin F."/>
            <person name="Silar P."/>
            <person name="Natvig D."/>
            <person name="Lalanne C."/>
            <person name="Gautier V."/>
            <person name="Ament-Velasquez S.L."/>
            <person name="Kruys A."/>
            <person name="Hutchinson M.I."/>
            <person name="Powell A.J."/>
            <person name="Barry K."/>
            <person name="Miller A.N."/>
            <person name="Grigoriev I.V."/>
            <person name="Debuchy R."/>
            <person name="Gladieux P."/>
            <person name="Thoren M.H."/>
            <person name="Johannesson H."/>
        </authorList>
    </citation>
    <scope>NUCLEOTIDE SEQUENCE</scope>
    <source>
        <strain evidence="2">CBS 990.96</strain>
    </source>
</reference>
<proteinExistence type="predicted"/>
<keyword evidence="2" id="KW-0808">Transferase</keyword>
<dbReference type="PROSITE" id="PS50011">
    <property type="entry name" value="PROTEIN_KINASE_DOM"/>
    <property type="match status" value="1"/>
</dbReference>
<dbReference type="EMBL" id="MU865292">
    <property type="protein sequence ID" value="KAK4231614.1"/>
    <property type="molecule type" value="Genomic_DNA"/>
</dbReference>
<evidence type="ECO:0000259" key="1">
    <source>
        <dbReference type="PROSITE" id="PS50011"/>
    </source>
</evidence>
<dbReference type="Gene3D" id="1.10.510.10">
    <property type="entry name" value="Transferase(Phosphotransferase) domain 1"/>
    <property type="match status" value="1"/>
</dbReference>
<dbReference type="AlphaFoldDB" id="A0AAN7BXS9"/>
<name>A0AAN7BXS9_9PEZI</name>
<gene>
    <name evidence="2" type="ORF">QBC38DRAFT_407574</name>
</gene>
<protein>
    <submittedName>
        <fullName evidence="2">Kinase-like domain-containing protein</fullName>
    </submittedName>
</protein>
<organism evidence="2 3">
    <name type="scientific">Podospora fimiseda</name>
    <dbReference type="NCBI Taxonomy" id="252190"/>
    <lineage>
        <taxon>Eukaryota</taxon>
        <taxon>Fungi</taxon>
        <taxon>Dikarya</taxon>
        <taxon>Ascomycota</taxon>
        <taxon>Pezizomycotina</taxon>
        <taxon>Sordariomycetes</taxon>
        <taxon>Sordariomycetidae</taxon>
        <taxon>Sordariales</taxon>
        <taxon>Podosporaceae</taxon>
        <taxon>Podospora</taxon>
    </lineage>
</organism>
<dbReference type="GO" id="GO:0004672">
    <property type="term" value="F:protein kinase activity"/>
    <property type="evidence" value="ECO:0007669"/>
    <property type="project" value="InterPro"/>
</dbReference>
<evidence type="ECO:0000313" key="2">
    <source>
        <dbReference type="EMBL" id="KAK4231614.1"/>
    </source>
</evidence>
<keyword evidence="3" id="KW-1185">Reference proteome</keyword>
<keyword evidence="2" id="KW-0418">Kinase</keyword>
<accession>A0AAN7BXS9</accession>
<dbReference type="PANTHER" id="PTHR37542">
    <property type="entry name" value="HELO DOMAIN-CONTAINING PROTEIN-RELATED"/>
    <property type="match status" value="1"/>
</dbReference>
<reference evidence="2" key="1">
    <citation type="journal article" date="2023" name="Mol. Phylogenet. Evol.">
        <title>Genome-scale phylogeny and comparative genomics of the fungal order Sordariales.</title>
        <authorList>
            <person name="Hensen N."/>
            <person name="Bonometti L."/>
            <person name="Westerberg I."/>
            <person name="Brannstrom I.O."/>
            <person name="Guillou S."/>
            <person name="Cros-Aarteil S."/>
            <person name="Calhoun S."/>
            <person name="Haridas S."/>
            <person name="Kuo A."/>
            <person name="Mondo S."/>
            <person name="Pangilinan J."/>
            <person name="Riley R."/>
            <person name="LaButti K."/>
            <person name="Andreopoulos B."/>
            <person name="Lipzen A."/>
            <person name="Chen C."/>
            <person name="Yan M."/>
            <person name="Daum C."/>
            <person name="Ng V."/>
            <person name="Clum A."/>
            <person name="Steindorff A."/>
            <person name="Ohm R.A."/>
            <person name="Martin F."/>
            <person name="Silar P."/>
            <person name="Natvig D.O."/>
            <person name="Lalanne C."/>
            <person name="Gautier V."/>
            <person name="Ament-Velasquez S.L."/>
            <person name="Kruys A."/>
            <person name="Hutchinson M.I."/>
            <person name="Powell A.J."/>
            <person name="Barry K."/>
            <person name="Miller A.N."/>
            <person name="Grigoriev I.V."/>
            <person name="Debuchy R."/>
            <person name="Gladieux P."/>
            <person name="Hiltunen Thoren M."/>
            <person name="Johannesson H."/>
        </authorList>
    </citation>
    <scope>NUCLEOTIDE SEQUENCE</scope>
    <source>
        <strain evidence="2">CBS 990.96</strain>
    </source>
</reference>
<dbReference type="Proteomes" id="UP001301958">
    <property type="component" value="Unassembled WGS sequence"/>
</dbReference>